<evidence type="ECO:0000256" key="3">
    <source>
        <dbReference type="ARBA" id="ARBA00022982"/>
    </source>
</evidence>
<dbReference type="Gene3D" id="3.40.50.360">
    <property type="match status" value="1"/>
</dbReference>
<keyword evidence="5" id="KW-0812">Transmembrane</keyword>
<dbReference type="SUPFAM" id="SSF63380">
    <property type="entry name" value="Riboflavin synthase domain-like"/>
    <property type="match status" value="1"/>
</dbReference>
<dbReference type="GO" id="GO:0050660">
    <property type="term" value="F:flavin adenine dinucleotide binding"/>
    <property type="evidence" value="ECO:0007669"/>
    <property type="project" value="TreeGrafter"/>
</dbReference>
<feature type="transmembrane region" description="Helical" evidence="5">
    <location>
        <begin position="6"/>
        <end position="28"/>
    </location>
</feature>
<dbReference type="AlphaFoldDB" id="A0A3B7LWC6"/>
<dbReference type="GO" id="GO:0010181">
    <property type="term" value="F:FMN binding"/>
    <property type="evidence" value="ECO:0007669"/>
    <property type="project" value="InterPro"/>
</dbReference>
<keyword evidence="2" id="KW-0288">FMN</keyword>
<keyword evidence="3" id="KW-0249">Electron transport</keyword>
<feature type="domain" description="Flavodoxin-like" evidence="6">
    <location>
        <begin position="44"/>
        <end position="181"/>
    </location>
</feature>
<dbReference type="KEGG" id="achi:CDG60_11475"/>
<dbReference type="EC" id="1.6.2.4" evidence="4"/>
<dbReference type="GO" id="GO:0005829">
    <property type="term" value="C:cytosol"/>
    <property type="evidence" value="ECO:0007669"/>
    <property type="project" value="TreeGrafter"/>
</dbReference>
<evidence type="ECO:0000259" key="7">
    <source>
        <dbReference type="PROSITE" id="PS51384"/>
    </source>
</evidence>
<organism evidence="8 9">
    <name type="scientific">Acinetobacter chinensis</name>
    <dbReference type="NCBI Taxonomy" id="2004650"/>
    <lineage>
        <taxon>Bacteria</taxon>
        <taxon>Pseudomonadati</taxon>
        <taxon>Pseudomonadota</taxon>
        <taxon>Gammaproteobacteria</taxon>
        <taxon>Moraxellales</taxon>
        <taxon>Moraxellaceae</taxon>
        <taxon>Acinetobacter</taxon>
    </lineage>
</organism>
<dbReference type="PROSITE" id="PS50902">
    <property type="entry name" value="FLAVODOXIN_LIKE"/>
    <property type="match status" value="1"/>
</dbReference>
<dbReference type="InterPro" id="IPR017927">
    <property type="entry name" value="FAD-bd_FR_type"/>
</dbReference>
<dbReference type="PROSITE" id="PS51384">
    <property type="entry name" value="FAD_FR"/>
    <property type="match status" value="1"/>
</dbReference>
<dbReference type="EMBL" id="CP032134">
    <property type="protein sequence ID" value="AXY57126.1"/>
    <property type="molecule type" value="Genomic_DNA"/>
</dbReference>
<gene>
    <name evidence="8" type="ORF">CDG60_11475</name>
</gene>
<dbReference type="RefSeq" id="WP_087512539.1">
    <property type="nucleotide sequence ID" value="NZ_CP032134.1"/>
</dbReference>
<name>A0A3B7LWC6_9GAMM</name>
<evidence type="ECO:0000313" key="9">
    <source>
        <dbReference type="Proteomes" id="UP000263753"/>
    </source>
</evidence>
<dbReference type="SUPFAM" id="SSF52343">
    <property type="entry name" value="Ferredoxin reductase-like, C-terminal NADP-linked domain"/>
    <property type="match status" value="1"/>
</dbReference>
<evidence type="ECO:0000256" key="5">
    <source>
        <dbReference type="SAM" id="Phobius"/>
    </source>
</evidence>
<reference evidence="9" key="1">
    <citation type="submission" date="2018-09" db="EMBL/GenBank/DDBJ databases">
        <title>The complete genome of Acinetobacter sp. strain WCHAc010005.</title>
        <authorList>
            <person name="Hu Y."/>
            <person name="Long H."/>
            <person name="Feng Y."/>
            <person name="Zong Z."/>
        </authorList>
    </citation>
    <scope>NUCLEOTIDE SEQUENCE [LARGE SCALE GENOMIC DNA]</scope>
    <source>
        <strain evidence="9">WCHAc010005</strain>
    </source>
</reference>
<keyword evidence="5" id="KW-1133">Transmembrane helix</keyword>
<evidence type="ECO:0000256" key="1">
    <source>
        <dbReference type="ARBA" id="ARBA00022630"/>
    </source>
</evidence>
<dbReference type="InterPro" id="IPR008254">
    <property type="entry name" value="Flavodoxin/NO_synth"/>
</dbReference>
<evidence type="ECO:0000256" key="4">
    <source>
        <dbReference type="ARBA" id="ARBA00023797"/>
    </source>
</evidence>
<dbReference type="InterPro" id="IPR001094">
    <property type="entry name" value="Flavdoxin-like"/>
</dbReference>
<dbReference type="PANTHER" id="PTHR19384">
    <property type="entry name" value="NITRIC OXIDE SYNTHASE-RELATED"/>
    <property type="match status" value="1"/>
</dbReference>
<dbReference type="InterPro" id="IPR029039">
    <property type="entry name" value="Flavoprotein-like_sf"/>
</dbReference>
<feature type="domain" description="FAD-binding FR-type" evidence="7">
    <location>
        <begin position="195"/>
        <end position="353"/>
    </location>
</feature>
<evidence type="ECO:0000259" key="6">
    <source>
        <dbReference type="PROSITE" id="PS50902"/>
    </source>
</evidence>
<dbReference type="Proteomes" id="UP000263753">
    <property type="component" value="Chromosome"/>
</dbReference>
<evidence type="ECO:0000313" key="8">
    <source>
        <dbReference type="EMBL" id="AXY57126.1"/>
    </source>
</evidence>
<dbReference type="Pfam" id="PF00258">
    <property type="entry name" value="Flavodoxin_1"/>
    <property type="match status" value="1"/>
</dbReference>
<dbReference type="Gene3D" id="3.40.50.80">
    <property type="entry name" value="Nucleotide-binding domain of ferredoxin-NADP reductase (FNR) module"/>
    <property type="match status" value="1"/>
</dbReference>
<keyword evidence="3" id="KW-0813">Transport</keyword>
<dbReference type="PANTHER" id="PTHR19384:SF17">
    <property type="entry name" value="NADPH--CYTOCHROME P450 REDUCTASE"/>
    <property type="match status" value="1"/>
</dbReference>
<sequence length="490" mass="55988">MTQAVVIVLVCLAILLCIFLIIIFLLIFQNKRKAVQTEQDSAEYLIVYASQSGNTENFAQQTAQQLQSVGEQVQCMDIQFLTESHLHTAHKVLWMVSTYGEGDAPDTAQNFVQTFMSQKYDLAHLSYAVLASGDSRYPDFCRFGQRLNSWLQDQKAQPLFDMICVDQQAQTTLNVWTHCLEQQTRHELGNLNKEKEWTSVQLQKRELLNAGSQGNPLYHLEFSFEELQWQAGDILELRCANTVTEIEKFLNRHEQPASIDSVHKLQFKNLRQHPEQYRNESFLNWTERFENLSSRDYSIASIPEQKKIELVVRQEITETGLGLGSGWLTQGIEQGQFADVRIRINPSFQAESDQKPCILIGNGSGIAGLMAHLHQQQRSLSFGNWLIFGERNKLTDSLFQTQLQQWQSNGVLAEQDLVFSRDGNSLKYVQDVLNTRSELLKQMVEQGACIYVCGSIKGMGQAVDDTLTSILGADLLNDLKQQRRYKRDVY</sequence>
<accession>A0A3B7LWC6</accession>
<keyword evidence="1" id="KW-0285">Flavoprotein</keyword>
<evidence type="ECO:0000256" key="2">
    <source>
        <dbReference type="ARBA" id="ARBA00022643"/>
    </source>
</evidence>
<dbReference type="InterPro" id="IPR017938">
    <property type="entry name" value="Riboflavin_synthase-like_b-brl"/>
</dbReference>
<dbReference type="GO" id="GO:0003958">
    <property type="term" value="F:NADPH-hemoprotein reductase activity"/>
    <property type="evidence" value="ECO:0007669"/>
    <property type="project" value="UniProtKB-EC"/>
</dbReference>
<protein>
    <recommendedName>
        <fullName evidence="4">NADPH--hemoprotein reductase</fullName>
        <ecNumber evidence="4">1.6.2.4</ecNumber>
    </recommendedName>
</protein>
<dbReference type="CDD" id="cd06200">
    <property type="entry name" value="SiR_like1"/>
    <property type="match status" value="1"/>
</dbReference>
<keyword evidence="5" id="KW-0472">Membrane</keyword>
<proteinExistence type="predicted"/>
<dbReference type="InterPro" id="IPR039261">
    <property type="entry name" value="FNR_nucleotide-bd"/>
</dbReference>
<dbReference type="PRINTS" id="PR00369">
    <property type="entry name" value="FLAVODOXIN"/>
</dbReference>
<dbReference type="SUPFAM" id="SSF52218">
    <property type="entry name" value="Flavoproteins"/>
    <property type="match status" value="1"/>
</dbReference>